<dbReference type="Proteomes" id="UP000410492">
    <property type="component" value="Unassembled WGS sequence"/>
</dbReference>
<dbReference type="EMBL" id="CAACVG010000412">
    <property type="protein sequence ID" value="VEN34032.1"/>
    <property type="molecule type" value="Genomic_DNA"/>
</dbReference>
<accession>A0A653BEL4</accession>
<protein>
    <submittedName>
        <fullName evidence="1">Uncharacterized protein</fullName>
    </submittedName>
</protein>
<evidence type="ECO:0000313" key="2">
    <source>
        <dbReference type="Proteomes" id="UP000410492"/>
    </source>
</evidence>
<organism evidence="1 2">
    <name type="scientific">Callosobruchus maculatus</name>
    <name type="common">Southern cowpea weevil</name>
    <name type="synonym">Pulse bruchid</name>
    <dbReference type="NCBI Taxonomy" id="64391"/>
    <lineage>
        <taxon>Eukaryota</taxon>
        <taxon>Metazoa</taxon>
        <taxon>Ecdysozoa</taxon>
        <taxon>Arthropoda</taxon>
        <taxon>Hexapoda</taxon>
        <taxon>Insecta</taxon>
        <taxon>Pterygota</taxon>
        <taxon>Neoptera</taxon>
        <taxon>Endopterygota</taxon>
        <taxon>Coleoptera</taxon>
        <taxon>Polyphaga</taxon>
        <taxon>Cucujiformia</taxon>
        <taxon>Chrysomeloidea</taxon>
        <taxon>Chrysomelidae</taxon>
        <taxon>Bruchinae</taxon>
        <taxon>Bruchini</taxon>
        <taxon>Callosobruchus</taxon>
    </lineage>
</organism>
<dbReference type="OrthoDB" id="432299at2759"/>
<name>A0A653BEL4_CALMS</name>
<proteinExistence type="predicted"/>
<gene>
    <name evidence="1" type="ORF">CALMAC_LOCUS372</name>
</gene>
<feature type="non-terminal residue" evidence="1">
    <location>
        <position position="63"/>
    </location>
</feature>
<reference evidence="1 2" key="1">
    <citation type="submission" date="2019-01" db="EMBL/GenBank/DDBJ databases">
        <authorList>
            <person name="Sayadi A."/>
        </authorList>
    </citation>
    <scope>NUCLEOTIDE SEQUENCE [LARGE SCALE GENOMIC DNA]</scope>
</reference>
<evidence type="ECO:0000313" key="1">
    <source>
        <dbReference type="EMBL" id="VEN34032.1"/>
    </source>
</evidence>
<keyword evidence="2" id="KW-1185">Reference proteome</keyword>
<dbReference type="AlphaFoldDB" id="A0A653BEL4"/>
<sequence length="63" mass="7286">MIESIVDEHIKDTGYTIADVFFFVCGPKQFNILAVNEIEQLGVTTEQMHVFQKIANRQTDRQK</sequence>